<name>A0A5B9MMY4_9BACT</name>
<feature type="transmembrane region" description="Helical" evidence="6">
    <location>
        <begin position="306"/>
        <end position="330"/>
    </location>
</feature>
<feature type="transmembrane region" description="Helical" evidence="6">
    <location>
        <begin position="36"/>
        <end position="56"/>
    </location>
</feature>
<dbReference type="Proteomes" id="UP000321353">
    <property type="component" value="Chromosome"/>
</dbReference>
<keyword evidence="3 6" id="KW-0812">Transmembrane</keyword>
<dbReference type="PANTHER" id="PTHR21716">
    <property type="entry name" value="TRANSMEMBRANE PROTEIN"/>
    <property type="match status" value="1"/>
</dbReference>
<evidence type="ECO:0000256" key="6">
    <source>
        <dbReference type="SAM" id="Phobius"/>
    </source>
</evidence>
<keyword evidence="4 6" id="KW-1133">Transmembrane helix</keyword>
<feature type="transmembrane region" description="Helical" evidence="6">
    <location>
        <begin position="266"/>
        <end position="286"/>
    </location>
</feature>
<evidence type="ECO:0000313" key="8">
    <source>
        <dbReference type="Proteomes" id="UP000321353"/>
    </source>
</evidence>
<keyword evidence="8" id="KW-1185">Reference proteome</keyword>
<feature type="transmembrane region" description="Helical" evidence="6">
    <location>
        <begin position="145"/>
        <end position="168"/>
    </location>
</feature>
<accession>A0A5B9MMY4</accession>
<comment type="subcellular location">
    <subcellularLocation>
        <location evidence="1">Membrane</location>
        <topology evidence="1">Multi-pass membrane protein</topology>
    </subcellularLocation>
</comment>
<dbReference type="GO" id="GO:0016020">
    <property type="term" value="C:membrane"/>
    <property type="evidence" value="ECO:0007669"/>
    <property type="project" value="UniProtKB-SubCell"/>
</dbReference>
<evidence type="ECO:0000256" key="3">
    <source>
        <dbReference type="ARBA" id="ARBA00022692"/>
    </source>
</evidence>
<organism evidence="7 8">
    <name type="scientific">Stieleria maiorica</name>
    <dbReference type="NCBI Taxonomy" id="2795974"/>
    <lineage>
        <taxon>Bacteria</taxon>
        <taxon>Pseudomonadati</taxon>
        <taxon>Planctomycetota</taxon>
        <taxon>Planctomycetia</taxon>
        <taxon>Pirellulales</taxon>
        <taxon>Pirellulaceae</taxon>
        <taxon>Stieleria</taxon>
    </lineage>
</organism>
<dbReference type="Pfam" id="PF01594">
    <property type="entry name" value="AI-2E_transport"/>
    <property type="match status" value="1"/>
</dbReference>
<sequence>MNDQRLVRNTLTVCALVITVAAVASLLFVARNLLPLVFGAILIAVVLNRIAGKLGGRLLDRLSRRTRVALVIGALLLLTIGSAYAFANSASEQIVRLTDRVDASVAKVVQAAKEQPLVKRYLSKGSELSSLLPSSTESLGLAKNFFATAFGGLADCLILLILAAYFGFNPDKYRAAAIRSVPIRWRDRLSTLLDDSGETLWRWMLGRLLAMLIVGCLFGAGLAVIGIPMPVELGVFAALVTFIPNLGGIAAVIPALLLASQQGSTAVISVLALYLTIQFVESYLITPMVQEHQVSLPPAAVILAQIVAGLVFGFWGVVFATPLVAIAMLWTKRLYVEGWLEA</sequence>
<feature type="transmembrane region" description="Helical" evidence="6">
    <location>
        <begin position="235"/>
        <end position="259"/>
    </location>
</feature>
<dbReference type="KEGG" id="smam:Mal15_68830"/>
<comment type="similarity">
    <text evidence="2">Belongs to the autoinducer-2 exporter (AI-2E) (TC 2.A.86) family.</text>
</comment>
<evidence type="ECO:0000256" key="2">
    <source>
        <dbReference type="ARBA" id="ARBA00009773"/>
    </source>
</evidence>
<reference evidence="7 8" key="1">
    <citation type="submission" date="2019-02" db="EMBL/GenBank/DDBJ databases">
        <title>Planctomycetal bacteria perform biofilm scaping via a novel small molecule.</title>
        <authorList>
            <person name="Jeske O."/>
            <person name="Boedeker C."/>
            <person name="Wiegand S."/>
            <person name="Breitling P."/>
            <person name="Kallscheuer N."/>
            <person name="Jogler M."/>
            <person name="Rohde M."/>
            <person name="Petersen J."/>
            <person name="Medema M.H."/>
            <person name="Surup F."/>
            <person name="Jogler C."/>
        </authorList>
    </citation>
    <scope>NUCLEOTIDE SEQUENCE [LARGE SCALE GENOMIC DNA]</scope>
    <source>
        <strain evidence="7 8">Mal15</strain>
    </source>
</reference>
<evidence type="ECO:0000256" key="4">
    <source>
        <dbReference type="ARBA" id="ARBA00022989"/>
    </source>
</evidence>
<feature type="transmembrane region" description="Helical" evidence="6">
    <location>
        <begin position="208"/>
        <end position="229"/>
    </location>
</feature>
<gene>
    <name evidence="7" type="ORF">Mal15_68830</name>
</gene>
<dbReference type="GO" id="GO:0055085">
    <property type="term" value="P:transmembrane transport"/>
    <property type="evidence" value="ECO:0007669"/>
    <property type="project" value="TreeGrafter"/>
</dbReference>
<dbReference type="AlphaFoldDB" id="A0A5B9MMY4"/>
<evidence type="ECO:0000256" key="5">
    <source>
        <dbReference type="ARBA" id="ARBA00023136"/>
    </source>
</evidence>
<proteinExistence type="inferred from homology"/>
<keyword evidence="5 6" id="KW-0472">Membrane</keyword>
<feature type="transmembrane region" description="Helical" evidence="6">
    <location>
        <begin position="12"/>
        <end position="30"/>
    </location>
</feature>
<evidence type="ECO:0000256" key="1">
    <source>
        <dbReference type="ARBA" id="ARBA00004141"/>
    </source>
</evidence>
<dbReference type="RefSeq" id="WP_147871655.1">
    <property type="nucleotide sequence ID" value="NZ_CP036264.1"/>
</dbReference>
<dbReference type="EMBL" id="CP036264">
    <property type="protein sequence ID" value="QEG02762.1"/>
    <property type="molecule type" value="Genomic_DNA"/>
</dbReference>
<dbReference type="InterPro" id="IPR002549">
    <property type="entry name" value="AI-2E-like"/>
</dbReference>
<dbReference type="PANTHER" id="PTHR21716:SF62">
    <property type="entry name" value="TRANSPORT PROTEIN YDBI-RELATED"/>
    <property type="match status" value="1"/>
</dbReference>
<evidence type="ECO:0008006" key="9">
    <source>
        <dbReference type="Google" id="ProtNLM"/>
    </source>
</evidence>
<evidence type="ECO:0000313" key="7">
    <source>
        <dbReference type="EMBL" id="QEG02762.1"/>
    </source>
</evidence>
<feature type="transmembrane region" description="Helical" evidence="6">
    <location>
        <begin position="68"/>
        <end position="87"/>
    </location>
</feature>
<protein>
    <recommendedName>
        <fullName evidence="9">Pheromone autoinducer 2 transporter</fullName>
    </recommendedName>
</protein>